<proteinExistence type="predicted"/>
<dbReference type="Proteomes" id="UP001732700">
    <property type="component" value="Chromosome 6C"/>
</dbReference>
<reference evidence="1" key="2">
    <citation type="submission" date="2025-09" db="UniProtKB">
        <authorList>
            <consortium name="EnsemblPlants"/>
        </authorList>
    </citation>
    <scope>IDENTIFICATION</scope>
</reference>
<organism evidence="1 2">
    <name type="scientific">Avena sativa</name>
    <name type="common">Oat</name>
    <dbReference type="NCBI Taxonomy" id="4498"/>
    <lineage>
        <taxon>Eukaryota</taxon>
        <taxon>Viridiplantae</taxon>
        <taxon>Streptophyta</taxon>
        <taxon>Embryophyta</taxon>
        <taxon>Tracheophyta</taxon>
        <taxon>Spermatophyta</taxon>
        <taxon>Magnoliopsida</taxon>
        <taxon>Liliopsida</taxon>
        <taxon>Poales</taxon>
        <taxon>Poaceae</taxon>
        <taxon>BOP clade</taxon>
        <taxon>Pooideae</taxon>
        <taxon>Poodae</taxon>
        <taxon>Poeae</taxon>
        <taxon>Poeae Chloroplast Group 1 (Aveneae type)</taxon>
        <taxon>Aveninae</taxon>
        <taxon>Avena</taxon>
    </lineage>
</organism>
<accession>A0ACD5ZBR2</accession>
<reference evidence="1" key="1">
    <citation type="submission" date="2021-05" db="EMBL/GenBank/DDBJ databases">
        <authorList>
            <person name="Scholz U."/>
            <person name="Mascher M."/>
            <person name="Fiebig A."/>
        </authorList>
    </citation>
    <scope>NUCLEOTIDE SEQUENCE [LARGE SCALE GENOMIC DNA]</scope>
</reference>
<protein>
    <submittedName>
        <fullName evidence="1">Uncharacterized protein</fullName>
    </submittedName>
</protein>
<evidence type="ECO:0000313" key="2">
    <source>
        <dbReference type="Proteomes" id="UP001732700"/>
    </source>
</evidence>
<dbReference type="EnsemblPlants" id="AVESA.00010b.r2.6CG1121590.1">
    <property type="protein sequence ID" value="AVESA.00010b.r2.6CG1121590.1.CDS.1"/>
    <property type="gene ID" value="AVESA.00010b.r2.6CG1121590"/>
</dbReference>
<keyword evidence="2" id="KW-1185">Reference proteome</keyword>
<name>A0ACD5ZBR2_AVESA</name>
<evidence type="ECO:0000313" key="1">
    <source>
        <dbReference type="EnsemblPlants" id="AVESA.00010b.r2.6CG1121590.1.CDS.1"/>
    </source>
</evidence>
<sequence length="481" mass="54781">MASPLRTPCSTISDESTDKNDTLKISVEGRLESLPDVGHDTMITIFRVPAHVREANKELYEPRMVSIGPYYHGREELRAMEQLKLRYLRDFFGRGAWDQTSALSSYIEAVREVEERARRSYYEETELSGIGNKEAAVQWVPSCGCGSPDIAEQGEHAAQCDGLFAEMLLLDGCFILELLFKRLEEDDDSLQRVGWGLDLLKSDLLLLENQIPFFVLVSLYAVLCIGRAPIPTPKDQLVHDLFRLLLPNDALISNPIVPRSVFDIEIHHLLHLYHEAYLPKPEPRNMMQPVAEAELDKTVIPCTTQLREAGVRFKRKESPKHMFDITFSDGVMEIPRLEIDHARSPLLVNLIAFEQCTGKKGAAAALTSYTALIRTGKDVQVLQKHGIINNMLSSEDDVAMSYFNHLAACSTLDYDKQYYAPEFAQLNKHYKSNWNKYKAMFRRDYFANPWSIVSFLVAVLVFSFAISQVSINFYRLKHSPH</sequence>